<protein>
    <recommendedName>
        <fullName evidence="4">Class III signal peptide-containing protein</fullName>
    </recommendedName>
</protein>
<sequence>MNLMRGQIALEYLLVFTIVAAAFAFIAAKAIPQYKLSMEKMEAAYAKRVLLELKSAAEGLDVLADGSSAKIEVNPTRPWTLSTDSFGLYAQIENGEEVSVYADSLFCGDVIMLEGKSSIFLEKRHECIAISQQ</sequence>
<keyword evidence="1" id="KW-0812">Transmembrane</keyword>
<evidence type="ECO:0000313" key="3">
    <source>
        <dbReference type="Proteomes" id="UP000278031"/>
    </source>
</evidence>
<name>A0A497JHQ2_9ARCH</name>
<keyword evidence="1" id="KW-1133">Transmembrane helix</keyword>
<evidence type="ECO:0000313" key="2">
    <source>
        <dbReference type="EMBL" id="RLG70234.1"/>
    </source>
</evidence>
<dbReference type="AlphaFoldDB" id="A0A497JHQ2"/>
<accession>A0A497JHQ2</accession>
<feature type="transmembrane region" description="Helical" evidence="1">
    <location>
        <begin position="12"/>
        <end position="31"/>
    </location>
</feature>
<evidence type="ECO:0008006" key="4">
    <source>
        <dbReference type="Google" id="ProtNLM"/>
    </source>
</evidence>
<proteinExistence type="predicted"/>
<dbReference type="EMBL" id="QMWP01000073">
    <property type="protein sequence ID" value="RLG70234.1"/>
    <property type="molecule type" value="Genomic_DNA"/>
</dbReference>
<gene>
    <name evidence="2" type="ORF">DRO04_02165</name>
</gene>
<dbReference type="Proteomes" id="UP000278031">
    <property type="component" value="Unassembled WGS sequence"/>
</dbReference>
<reference evidence="2 3" key="1">
    <citation type="submission" date="2018-06" db="EMBL/GenBank/DDBJ databases">
        <title>Extensive metabolic versatility and redundancy in microbially diverse, dynamic hydrothermal sediments.</title>
        <authorList>
            <person name="Dombrowski N."/>
            <person name="Teske A."/>
            <person name="Baker B.J."/>
        </authorList>
    </citation>
    <scope>NUCLEOTIDE SEQUENCE [LARGE SCALE GENOMIC DNA]</scope>
    <source>
        <strain evidence="2">B51_G17</strain>
    </source>
</reference>
<organism evidence="2 3">
    <name type="scientific">Candidatus Iainarchaeum sp</name>
    <dbReference type="NCBI Taxonomy" id="3101447"/>
    <lineage>
        <taxon>Archaea</taxon>
        <taxon>Candidatus Iainarchaeota</taxon>
        <taxon>Candidatus Iainarchaeia</taxon>
        <taxon>Candidatus Iainarchaeales</taxon>
        <taxon>Candidatus Iainarchaeaceae</taxon>
        <taxon>Candidatus Iainarchaeum</taxon>
    </lineage>
</organism>
<keyword evidence="1" id="KW-0472">Membrane</keyword>
<comment type="caution">
    <text evidence="2">The sequence shown here is derived from an EMBL/GenBank/DDBJ whole genome shotgun (WGS) entry which is preliminary data.</text>
</comment>
<evidence type="ECO:0000256" key="1">
    <source>
        <dbReference type="SAM" id="Phobius"/>
    </source>
</evidence>